<evidence type="ECO:0000313" key="9">
    <source>
        <dbReference type="EMBL" id="TVY54034.1"/>
    </source>
</evidence>
<proteinExistence type="predicted"/>
<evidence type="ECO:0000256" key="7">
    <source>
        <dbReference type="SAM" id="MobiDB-lite"/>
    </source>
</evidence>
<dbReference type="Proteomes" id="UP000481288">
    <property type="component" value="Unassembled WGS sequence"/>
</dbReference>
<dbReference type="SUPFAM" id="SSF57701">
    <property type="entry name" value="Zn2/Cys6 DNA-binding domain"/>
    <property type="match status" value="1"/>
</dbReference>
<dbReference type="CDD" id="cd00067">
    <property type="entry name" value="GAL4"/>
    <property type="match status" value="1"/>
</dbReference>
<feature type="region of interest" description="Disordered" evidence="7">
    <location>
        <begin position="152"/>
        <end position="181"/>
    </location>
</feature>
<keyword evidence="10" id="KW-1185">Reference proteome</keyword>
<keyword evidence="6" id="KW-0539">Nucleus</keyword>
<dbReference type="Pfam" id="PF04082">
    <property type="entry name" value="Fungal_trans"/>
    <property type="match status" value="1"/>
</dbReference>
<keyword evidence="4" id="KW-0238">DNA-binding</keyword>
<reference evidence="9 10" key="1">
    <citation type="submission" date="2018-05" db="EMBL/GenBank/DDBJ databases">
        <title>Whole genome sequencing for identification of molecular markers to develop diagnostic detection tools for the regulated plant pathogen Lachnellula willkommii.</title>
        <authorList>
            <person name="Giroux E."/>
            <person name="Bilodeau G."/>
        </authorList>
    </citation>
    <scope>NUCLEOTIDE SEQUENCE [LARGE SCALE GENOMIC DNA]</scope>
    <source>
        <strain evidence="9 10">CBS 625.97</strain>
    </source>
</reference>
<dbReference type="PROSITE" id="PS50048">
    <property type="entry name" value="ZN2_CY6_FUNGAL_2"/>
    <property type="match status" value="1"/>
</dbReference>
<evidence type="ECO:0000313" key="10">
    <source>
        <dbReference type="Proteomes" id="UP000481288"/>
    </source>
</evidence>
<name>A0A7D8UZ04_9HELO</name>
<dbReference type="CDD" id="cd12148">
    <property type="entry name" value="fungal_TF_MHR"/>
    <property type="match status" value="1"/>
</dbReference>
<dbReference type="Gene3D" id="4.10.240.10">
    <property type="entry name" value="Zn(2)-C6 fungal-type DNA-binding domain"/>
    <property type="match status" value="1"/>
</dbReference>
<dbReference type="PANTHER" id="PTHR31845">
    <property type="entry name" value="FINGER DOMAIN PROTEIN, PUTATIVE-RELATED"/>
    <property type="match status" value="1"/>
</dbReference>
<gene>
    <name evidence="9" type="primary">SEF1</name>
    <name evidence="9" type="ORF">LCER1_G005289</name>
</gene>
<keyword evidence="5" id="KW-0804">Transcription</keyword>
<dbReference type="EMBL" id="QGMG01000384">
    <property type="protein sequence ID" value="TVY54034.1"/>
    <property type="molecule type" value="Genomic_DNA"/>
</dbReference>
<feature type="compositionally biased region" description="Polar residues" evidence="7">
    <location>
        <begin position="1"/>
        <end position="10"/>
    </location>
</feature>
<dbReference type="InterPro" id="IPR036864">
    <property type="entry name" value="Zn2-C6_fun-type_DNA-bd_sf"/>
</dbReference>
<dbReference type="GO" id="GO:0000976">
    <property type="term" value="F:transcription cis-regulatory region binding"/>
    <property type="evidence" value="ECO:0007669"/>
    <property type="project" value="TreeGrafter"/>
</dbReference>
<feature type="compositionally biased region" description="Polar residues" evidence="7">
    <location>
        <begin position="156"/>
        <end position="179"/>
    </location>
</feature>
<accession>A0A7D8UZ04</accession>
<feature type="domain" description="Zn(2)-C6 fungal-type" evidence="8">
    <location>
        <begin position="32"/>
        <end position="63"/>
    </location>
</feature>
<protein>
    <submittedName>
        <fullName evidence="9">Transcriptional regulatory protein SEF1</fullName>
    </submittedName>
</protein>
<dbReference type="InterPro" id="IPR051089">
    <property type="entry name" value="prtT"/>
</dbReference>
<dbReference type="GO" id="GO:0005634">
    <property type="term" value="C:nucleus"/>
    <property type="evidence" value="ECO:0007669"/>
    <property type="project" value="UniProtKB-SubCell"/>
</dbReference>
<dbReference type="InterPro" id="IPR007219">
    <property type="entry name" value="XnlR_reg_dom"/>
</dbReference>
<dbReference type="InterPro" id="IPR001138">
    <property type="entry name" value="Zn2Cys6_DnaBD"/>
</dbReference>
<dbReference type="OrthoDB" id="3163292at2759"/>
<sequence>MASSVQNSTELEPPKANGHTPTSRSTRTKQVVCSACRQSKVRCVSTGQEDCSRCTRLGLDCKRDTTYKRQSKSRKIADLEKQVQLLTSAFNGPGSQSGDIRRSTENTRPSNPQTLQSSLALDFRERNSAPVVPLNNATGSVNLNSWLDPQPHLSANGPSFNPDPQTFLNTPEDTSSTHSGLRPSAVLSRSIKTVQLNPAQIDSLFQIFFEHYHPSLPFLDPSKSPDEYYNSGEHLFWAIVGLASRRYDEDFMLFAVLSEWVPKLVWSAISTPPYNLPTVQSIILISAWPFPVDSTYKATLVTLSSIAISTAMQLGLHRPMNATDFLQTKATISERDCRMRTATWAAANILSQSLTSTWGLLPMTPFDKTINFACQTGNIYTVPDDLRFKLILQRYCNRVTQVIYGDLREPQASNNAGDRPSFALTWESNLNALNYELDEIEKQHSHIFSIYDRIYVSAARLYMHSMYFFDSSPTPSRKTGILRAYASAFSFTTLITSLGSTHNLFSYMCAYHIRMFLVATCIMLKVLRSSYRHDVEFEAGKKLCSDATVAASRVAVGSGDSAGKLAKMVAQVWHSGDTGVLEEPPELLVKSRLGASIIYDFIWMWRQEFGGVPEAYPSSRPKPSSPPPESMMFEPLDVFQDASFVDLDFLNDPNWMEGLEVPMG</sequence>
<dbReference type="PROSITE" id="PS00463">
    <property type="entry name" value="ZN2_CY6_FUNGAL_1"/>
    <property type="match status" value="1"/>
</dbReference>
<keyword evidence="3" id="KW-0805">Transcription regulation</keyword>
<evidence type="ECO:0000256" key="1">
    <source>
        <dbReference type="ARBA" id="ARBA00004123"/>
    </source>
</evidence>
<feature type="region of interest" description="Disordered" evidence="7">
    <location>
        <begin position="87"/>
        <end position="114"/>
    </location>
</feature>
<dbReference type="GO" id="GO:0008270">
    <property type="term" value="F:zinc ion binding"/>
    <property type="evidence" value="ECO:0007669"/>
    <property type="project" value="InterPro"/>
</dbReference>
<comment type="caution">
    <text evidence="9">The sequence shown here is derived from an EMBL/GenBank/DDBJ whole genome shotgun (WGS) entry which is preliminary data.</text>
</comment>
<evidence type="ECO:0000256" key="6">
    <source>
        <dbReference type="ARBA" id="ARBA00023242"/>
    </source>
</evidence>
<organism evidence="9 10">
    <name type="scientific">Lachnellula cervina</name>
    <dbReference type="NCBI Taxonomy" id="1316786"/>
    <lineage>
        <taxon>Eukaryota</taxon>
        <taxon>Fungi</taxon>
        <taxon>Dikarya</taxon>
        <taxon>Ascomycota</taxon>
        <taxon>Pezizomycotina</taxon>
        <taxon>Leotiomycetes</taxon>
        <taxon>Helotiales</taxon>
        <taxon>Lachnaceae</taxon>
        <taxon>Lachnellula</taxon>
    </lineage>
</organism>
<dbReference type="GO" id="GO:0000981">
    <property type="term" value="F:DNA-binding transcription factor activity, RNA polymerase II-specific"/>
    <property type="evidence" value="ECO:0007669"/>
    <property type="project" value="InterPro"/>
</dbReference>
<evidence type="ECO:0000256" key="2">
    <source>
        <dbReference type="ARBA" id="ARBA00022723"/>
    </source>
</evidence>
<dbReference type="PANTHER" id="PTHR31845:SF21">
    <property type="entry name" value="REGULATORY PROTEIN LEU3"/>
    <property type="match status" value="1"/>
</dbReference>
<evidence type="ECO:0000259" key="8">
    <source>
        <dbReference type="PROSITE" id="PS50048"/>
    </source>
</evidence>
<keyword evidence="2" id="KW-0479">Metal-binding</keyword>
<feature type="compositionally biased region" description="Polar residues" evidence="7">
    <location>
        <begin position="87"/>
        <end position="98"/>
    </location>
</feature>
<dbReference type="AlphaFoldDB" id="A0A7D8UZ04"/>
<evidence type="ECO:0000256" key="4">
    <source>
        <dbReference type="ARBA" id="ARBA00023125"/>
    </source>
</evidence>
<feature type="compositionally biased region" description="Polar residues" evidence="7">
    <location>
        <begin position="19"/>
        <end position="29"/>
    </location>
</feature>
<comment type="subcellular location">
    <subcellularLocation>
        <location evidence="1">Nucleus</location>
    </subcellularLocation>
</comment>
<evidence type="ECO:0000256" key="3">
    <source>
        <dbReference type="ARBA" id="ARBA00023015"/>
    </source>
</evidence>
<dbReference type="GO" id="GO:0006351">
    <property type="term" value="P:DNA-templated transcription"/>
    <property type="evidence" value="ECO:0007669"/>
    <property type="project" value="InterPro"/>
</dbReference>
<dbReference type="Pfam" id="PF00172">
    <property type="entry name" value="Zn_clus"/>
    <property type="match status" value="1"/>
</dbReference>
<evidence type="ECO:0000256" key="5">
    <source>
        <dbReference type="ARBA" id="ARBA00023163"/>
    </source>
</evidence>
<feature type="region of interest" description="Disordered" evidence="7">
    <location>
        <begin position="1"/>
        <end position="29"/>
    </location>
</feature>